<name>A0AAJ0FKJ7_9PEZI</name>
<proteinExistence type="predicted"/>
<dbReference type="Proteomes" id="UP001244011">
    <property type="component" value="Unassembled WGS sequence"/>
</dbReference>
<evidence type="ECO:0000256" key="1">
    <source>
        <dbReference type="SAM" id="MobiDB-lite"/>
    </source>
</evidence>
<sequence length="370" mass="40657">MRRDRQVLGELPVRGLSNQAKPCAASSPHTLKPEDENTSLKGRSTTMVAAGHFKKIREAADKEKQTGQDMGQHITTVLDGAKEEEVSEPLTVSSEEGKRFATEHAALVCRLGGNDYMVQQNLVRHLLGGHPLSDQPDSADNKWRISCRPPPPTSLWRTLPSFSGGAVPLGVERKAAPAHNNMVSCTFWLLATGFDLGHRNVFCTLVRSPDELSMCPYLIIQYCEKDSELDQALEHLVMTGSHALYDRLLLRKAAAEAKHRSQGCGPTAVGAEGVISASQHNISNNDSWTGCEVAEVRRGGCRDIASLLQLVDWVNEIHKWGQSAHAAAVKTDLDAWPEKKRGVVTWTEWGRVTILGPYYTELEVVKPVPT</sequence>
<evidence type="ECO:0000313" key="3">
    <source>
        <dbReference type="Proteomes" id="UP001244011"/>
    </source>
</evidence>
<dbReference type="AlphaFoldDB" id="A0AAJ0FKJ7"/>
<dbReference type="EMBL" id="MU838998">
    <property type="protein sequence ID" value="KAK1771671.1"/>
    <property type="molecule type" value="Genomic_DNA"/>
</dbReference>
<dbReference type="GeneID" id="85309005"/>
<protein>
    <submittedName>
        <fullName evidence="2">Uncharacterized protein</fullName>
    </submittedName>
</protein>
<organism evidence="2 3">
    <name type="scientific">Phialemonium atrogriseum</name>
    <dbReference type="NCBI Taxonomy" id="1093897"/>
    <lineage>
        <taxon>Eukaryota</taxon>
        <taxon>Fungi</taxon>
        <taxon>Dikarya</taxon>
        <taxon>Ascomycota</taxon>
        <taxon>Pezizomycotina</taxon>
        <taxon>Sordariomycetes</taxon>
        <taxon>Sordariomycetidae</taxon>
        <taxon>Cephalothecales</taxon>
        <taxon>Cephalothecaceae</taxon>
        <taxon>Phialemonium</taxon>
    </lineage>
</organism>
<accession>A0AAJ0FKJ7</accession>
<evidence type="ECO:0000313" key="2">
    <source>
        <dbReference type="EMBL" id="KAK1771671.1"/>
    </source>
</evidence>
<keyword evidence="3" id="KW-1185">Reference proteome</keyword>
<dbReference type="RefSeq" id="XP_060287884.1">
    <property type="nucleotide sequence ID" value="XM_060425818.1"/>
</dbReference>
<feature type="region of interest" description="Disordered" evidence="1">
    <location>
        <begin position="1"/>
        <end position="39"/>
    </location>
</feature>
<comment type="caution">
    <text evidence="2">The sequence shown here is derived from an EMBL/GenBank/DDBJ whole genome shotgun (WGS) entry which is preliminary data.</text>
</comment>
<gene>
    <name evidence="2" type="ORF">QBC33DRAFT_511172</name>
</gene>
<reference evidence="2" key="1">
    <citation type="submission" date="2023-06" db="EMBL/GenBank/DDBJ databases">
        <title>Genome-scale phylogeny and comparative genomics of the fungal order Sordariales.</title>
        <authorList>
            <consortium name="Lawrence Berkeley National Laboratory"/>
            <person name="Hensen N."/>
            <person name="Bonometti L."/>
            <person name="Westerberg I."/>
            <person name="Brannstrom I.O."/>
            <person name="Guillou S."/>
            <person name="Cros-Aarteil S."/>
            <person name="Calhoun S."/>
            <person name="Haridas S."/>
            <person name="Kuo A."/>
            <person name="Mondo S."/>
            <person name="Pangilinan J."/>
            <person name="Riley R."/>
            <person name="Labutti K."/>
            <person name="Andreopoulos B."/>
            <person name="Lipzen A."/>
            <person name="Chen C."/>
            <person name="Yanf M."/>
            <person name="Daum C."/>
            <person name="Ng V."/>
            <person name="Clum A."/>
            <person name="Steindorff A."/>
            <person name="Ohm R."/>
            <person name="Martin F."/>
            <person name="Silar P."/>
            <person name="Natvig D."/>
            <person name="Lalanne C."/>
            <person name="Gautier V."/>
            <person name="Ament-Velasquez S.L."/>
            <person name="Kruys A."/>
            <person name="Hutchinson M.I."/>
            <person name="Powell A.J."/>
            <person name="Barry K."/>
            <person name="Miller A.N."/>
            <person name="Grigoriev I.V."/>
            <person name="Debuchy R."/>
            <person name="Gladieux P."/>
            <person name="Thoren M.H."/>
            <person name="Johannesson H."/>
        </authorList>
    </citation>
    <scope>NUCLEOTIDE SEQUENCE</scope>
    <source>
        <strain evidence="2">8032-3</strain>
    </source>
</reference>